<accession>A0A1A9V4G9</accession>
<dbReference type="EnsemblMetazoa" id="GAUT025570-RA">
    <property type="protein sequence ID" value="GAUT025570-PA"/>
    <property type="gene ID" value="GAUT025570"/>
</dbReference>
<evidence type="ECO:0000313" key="1">
    <source>
        <dbReference type="EnsemblMetazoa" id="GAUT025570-PA"/>
    </source>
</evidence>
<dbReference type="VEuPathDB" id="VectorBase:GAUT025570"/>
<keyword evidence="2" id="KW-1185">Reference proteome</keyword>
<organism evidence="1 2">
    <name type="scientific">Glossina austeni</name>
    <name type="common">Savannah tsetse fly</name>
    <dbReference type="NCBI Taxonomy" id="7395"/>
    <lineage>
        <taxon>Eukaryota</taxon>
        <taxon>Metazoa</taxon>
        <taxon>Ecdysozoa</taxon>
        <taxon>Arthropoda</taxon>
        <taxon>Hexapoda</taxon>
        <taxon>Insecta</taxon>
        <taxon>Pterygota</taxon>
        <taxon>Neoptera</taxon>
        <taxon>Endopterygota</taxon>
        <taxon>Diptera</taxon>
        <taxon>Brachycera</taxon>
        <taxon>Muscomorpha</taxon>
        <taxon>Hippoboscoidea</taxon>
        <taxon>Glossinidae</taxon>
        <taxon>Glossina</taxon>
    </lineage>
</organism>
<sequence length="106" mass="12052">MIDGYFFKVQEIFSNDISGRHLKNPFVAVDVNAPIRVDSNHVITVYDMSTNLEETAQEEKILHCHETKTTGHDAGELRGRLDLKDFTGHKLLCDGSEIMENRVFNS</sequence>
<dbReference type="AlphaFoldDB" id="A0A1A9V4G9"/>
<reference evidence="1" key="1">
    <citation type="submission" date="2020-05" db="UniProtKB">
        <authorList>
            <consortium name="EnsemblMetazoa"/>
        </authorList>
    </citation>
    <scope>IDENTIFICATION</scope>
    <source>
        <strain evidence="1">TTRI</strain>
    </source>
</reference>
<proteinExistence type="predicted"/>
<dbReference type="Proteomes" id="UP000078200">
    <property type="component" value="Unassembled WGS sequence"/>
</dbReference>
<name>A0A1A9V4G9_GLOAU</name>
<evidence type="ECO:0000313" key="2">
    <source>
        <dbReference type="Proteomes" id="UP000078200"/>
    </source>
</evidence>
<protein>
    <submittedName>
        <fullName evidence="1">Uncharacterized protein</fullName>
    </submittedName>
</protein>